<evidence type="ECO:0000313" key="1">
    <source>
        <dbReference type="EMBL" id="KAL3801639.1"/>
    </source>
</evidence>
<keyword evidence="2" id="KW-1185">Reference proteome</keyword>
<evidence type="ECO:0000313" key="2">
    <source>
        <dbReference type="Proteomes" id="UP001516023"/>
    </source>
</evidence>
<gene>
    <name evidence="1" type="ORF">HJC23_013144</name>
</gene>
<accession>A0ABD3QML5</accession>
<dbReference type="Proteomes" id="UP001516023">
    <property type="component" value="Unassembled WGS sequence"/>
</dbReference>
<name>A0ABD3QML5_9STRA</name>
<comment type="caution">
    <text evidence="1">The sequence shown here is derived from an EMBL/GenBank/DDBJ whole genome shotgun (WGS) entry which is preliminary data.</text>
</comment>
<reference evidence="1 2" key="1">
    <citation type="journal article" date="2020" name="G3 (Bethesda)">
        <title>Improved Reference Genome for Cyclotella cryptica CCMP332, a Model for Cell Wall Morphogenesis, Salinity Adaptation, and Lipid Production in Diatoms (Bacillariophyta).</title>
        <authorList>
            <person name="Roberts W.R."/>
            <person name="Downey K.M."/>
            <person name="Ruck E.C."/>
            <person name="Traller J.C."/>
            <person name="Alverson A.J."/>
        </authorList>
    </citation>
    <scope>NUCLEOTIDE SEQUENCE [LARGE SCALE GENOMIC DNA]</scope>
    <source>
        <strain evidence="1 2">CCMP332</strain>
    </source>
</reference>
<dbReference type="EMBL" id="JABMIG020000025">
    <property type="protein sequence ID" value="KAL3801639.1"/>
    <property type="molecule type" value="Genomic_DNA"/>
</dbReference>
<dbReference type="AlphaFoldDB" id="A0ABD3QML5"/>
<organism evidence="1 2">
    <name type="scientific">Cyclotella cryptica</name>
    <dbReference type="NCBI Taxonomy" id="29204"/>
    <lineage>
        <taxon>Eukaryota</taxon>
        <taxon>Sar</taxon>
        <taxon>Stramenopiles</taxon>
        <taxon>Ochrophyta</taxon>
        <taxon>Bacillariophyta</taxon>
        <taxon>Coscinodiscophyceae</taxon>
        <taxon>Thalassiosirophycidae</taxon>
        <taxon>Stephanodiscales</taxon>
        <taxon>Stephanodiscaceae</taxon>
        <taxon>Cyclotella</taxon>
    </lineage>
</organism>
<protein>
    <submittedName>
        <fullName evidence="1">Uncharacterized protein</fullName>
    </submittedName>
</protein>
<proteinExistence type="predicted"/>
<sequence>MNLPNFVQRITSISLVVIHLISQVFAFRTASHSLPLKIRPIPKNEIMQRLGISSCSYADTSHSSKNKYNIQNEHEVLCPVTGSHQGILCTTRSWCTDFRDAESIANSHDLVSQVISSGSLAASIRNRGMNRDSLYYLPFVITLVESCMADEVSSMLFDEIMLQDPGVKLGSLVGENVDMVFNSDGLETNEILLDLSDDRHDLMLYACNTHMDRQSATSDVYLIPTASRSKIFNLEKVWRFTIDYKVATVNLSQIQSFGKGESTMPLRPDVWLKDDYY</sequence>